<keyword evidence="2" id="KW-0547">Nucleotide-binding</keyword>
<protein>
    <submittedName>
        <fullName evidence="5">ATPase AAA</fullName>
    </submittedName>
</protein>
<dbReference type="GO" id="GO:0003677">
    <property type="term" value="F:DNA binding"/>
    <property type="evidence" value="ECO:0007669"/>
    <property type="project" value="InterPro"/>
</dbReference>
<dbReference type="SUPFAM" id="SSF52540">
    <property type="entry name" value="P-loop containing nucleoside triphosphate hydrolases"/>
    <property type="match status" value="1"/>
</dbReference>
<dbReference type="InterPro" id="IPR025158">
    <property type="entry name" value="Mg_chelat-rel_C"/>
</dbReference>
<dbReference type="PRINTS" id="PR01657">
    <property type="entry name" value="MCMFAMILY"/>
</dbReference>
<comment type="caution">
    <text evidence="5">The sequence shown here is derived from an EMBL/GenBank/DDBJ whole genome shotgun (WGS) entry which is preliminary data.</text>
</comment>
<organism evidence="5 6">
    <name type="scientific">Bombella intestini</name>
    <dbReference type="NCBI Taxonomy" id="1539051"/>
    <lineage>
        <taxon>Bacteria</taxon>
        <taxon>Pseudomonadati</taxon>
        <taxon>Pseudomonadota</taxon>
        <taxon>Alphaproteobacteria</taxon>
        <taxon>Acetobacterales</taxon>
        <taxon>Acetobacteraceae</taxon>
        <taxon>Bombella</taxon>
    </lineage>
</organism>
<keyword evidence="6" id="KW-1185">Reference proteome</keyword>
<dbReference type="InterPro" id="IPR014721">
    <property type="entry name" value="Ribsml_uS5_D2-typ_fold_subgr"/>
</dbReference>
<dbReference type="OrthoDB" id="9813147at2"/>
<dbReference type="InterPro" id="IPR004482">
    <property type="entry name" value="Mg_chelat-rel"/>
</dbReference>
<evidence type="ECO:0000313" key="5">
    <source>
        <dbReference type="EMBL" id="OOL19545.1"/>
    </source>
</evidence>
<gene>
    <name evidence="5" type="ORF">AL01_00710</name>
</gene>
<dbReference type="AlphaFoldDB" id="A0A1S8GRE4"/>
<evidence type="ECO:0000256" key="3">
    <source>
        <dbReference type="ARBA" id="ARBA00022840"/>
    </source>
</evidence>
<dbReference type="Pfam" id="PF01078">
    <property type="entry name" value="Mg_chelatase"/>
    <property type="match status" value="1"/>
</dbReference>
<dbReference type="InterPro" id="IPR045006">
    <property type="entry name" value="CHLI-like"/>
</dbReference>
<keyword evidence="3" id="KW-0067">ATP-binding</keyword>
<dbReference type="GO" id="GO:0005524">
    <property type="term" value="F:ATP binding"/>
    <property type="evidence" value="ECO:0007669"/>
    <property type="project" value="UniProtKB-KW"/>
</dbReference>
<comment type="similarity">
    <text evidence="1">Belongs to the Mg-chelatase subunits D/I family. ComM subfamily.</text>
</comment>
<reference evidence="5 6" key="1">
    <citation type="journal article" date="2016" name="PLoS ONE">
        <title>Whole-Genome Sequence Analysis of Bombella intestini LMG 28161T, a Novel Acetic Acid Bacterium Isolated from the Crop of a Red-Tailed Bumble Bee, Bombus lapidarius.</title>
        <authorList>
            <person name="Li L."/>
            <person name="Illeghems K."/>
            <person name="Van Kerrebroeck S."/>
            <person name="Borremans W."/>
            <person name="Cleenwerck I."/>
            <person name="Smagghe G."/>
            <person name="De Vuyst L."/>
            <person name="Vandamme P."/>
        </authorList>
    </citation>
    <scope>NUCLEOTIDE SEQUENCE [LARGE SCALE GENOMIC DNA]</scope>
    <source>
        <strain evidence="5 6">R-52487</strain>
    </source>
</reference>
<dbReference type="Gene3D" id="3.30.230.10">
    <property type="match status" value="1"/>
</dbReference>
<dbReference type="SUPFAM" id="SSF54211">
    <property type="entry name" value="Ribosomal protein S5 domain 2-like"/>
    <property type="match status" value="1"/>
</dbReference>
<dbReference type="STRING" id="1539051.AL01_00710"/>
<accession>A0A1S8GRE4</accession>
<dbReference type="EMBL" id="JATM01000001">
    <property type="protein sequence ID" value="OOL19545.1"/>
    <property type="molecule type" value="Genomic_DNA"/>
</dbReference>
<dbReference type="SMART" id="SM00382">
    <property type="entry name" value="AAA"/>
    <property type="match status" value="1"/>
</dbReference>
<dbReference type="InterPro" id="IPR003593">
    <property type="entry name" value="AAA+_ATPase"/>
</dbReference>
<dbReference type="PROSITE" id="PS50051">
    <property type="entry name" value="MCM_2"/>
    <property type="match status" value="1"/>
</dbReference>
<dbReference type="Proteomes" id="UP000200980">
    <property type="component" value="Unassembled WGS sequence"/>
</dbReference>
<dbReference type="InterPro" id="IPR027417">
    <property type="entry name" value="P-loop_NTPase"/>
</dbReference>
<evidence type="ECO:0000259" key="4">
    <source>
        <dbReference type="PROSITE" id="PS50051"/>
    </source>
</evidence>
<evidence type="ECO:0000256" key="1">
    <source>
        <dbReference type="ARBA" id="ARBA00006354"/>
    </source>
</evidence>
<dbReference type="InterPro" id="IPR000523">
    <property type="entry name" value="Mg_chelatse_chII-like_cat_dom"/>
</dbReference>
<dbReference type="PANTHER" id="PTHR32039:SF7">
    <property type="entry name" value="COMPETENCE PROTEIN COMM"/>
    <property type="match status" value="1"/>
</dbReference>
<dbReference type="Gene3D" id="3.40.50.300">
    <property type="entry name" value="P-loop containing nucleotide triphosphate hydrolases"/>
    <property type="match status" value="1"/>
</dbReference>
<evidence type="ECO:0000256" key="2">
    <source>
        <dbReference type="ARBA" id="ARBA00022741"/>
    </source>
</evidence>
<feature type="domain" description="MCM C-terminal AAA(+) ATPase" evidence="4">
    <location>
        <begin position="294"/>
        <end position="389"/>
    </location>
</feature>
<sequence>MAALPPTLARIQSFTFSGIDALPVMVEVQISSGLPSFIIVGMPARAIAESRERVRAALSAMGLALPPKRILVNLTPADLPKEGAHFDLPIALGVLIAMGVIPAETVANLAALGEIALDGTINPVNGILCAALTASTQGQGLICPASQGAEARWGHPDLEIVATPSLKALIGHLRKEQPLPAEPPPAPQPPDYGSDLRDVKGMMQARRVLEIAAAGRHSLLMSGPPGSGKSMLASRLPSILPDLTAAEILETSRIHSIGGLLPAGQLVNRPPYRAPHHNTTLPALVGGGPKAMPGEVSLAHNGVLFLDEFPEFPRNCLEGLRQPVESGEVTISRAARHTHYPARFQLVAAMNPCRCGYVHDTERACNRAPRCAQDYTARISGPMLDRMDLCVHIHSLSPLAISRAPTGESSAEVRARVQAAYDRQIQRQGASNAVMPPEGFHFDPDALALAEQAALRMKLSHRGITRMFRVARTIADLDGTETVQKHHAAEALSYRTPL</sequence>
<dbReference type="RefSeq" id="WP_077395354.1">
    <property type="nucleotide sequence ID" value="NZ_JATM01000001.1"/>
</dbReference>
<name>A0A1S8GRE4_9PROT</name>
<dbReference type="InterPro" id="IPR020568">
    <property type="entry name" value="Ribosomal_Su5_D2-typ_SF"/>
</dbReference>
<dbReference type="InterPro" id="IPR001208">
    <property type="entry name" value="MCM_dom"/>
</dbReference>
<proteinExistence type="inferred from homology"/>
<dbReference type="NCBIfam" id="TIGR00368">
    <property type="entry name" value="YifB family Mg chelatase-like AAA ATPase"/>
    <property type="match status" value="1"/>
</dbReference>
<dbReference type="Pfam" id="PF13335">
    <property type="entry name" value="Mg_chelatase_C"/>
    <property type="match status" value="1"/>
</dbReference>
<evidence type="ECO:0000313" key="6">
    <source>
        <dbReference type="Proteomes" id="UP000200980"/>
    </source>
</evidence>
<dbReference type="PANTHER" id="PTHR32039">
    <property type="entry name" value="MAGNESIUM-CHELATASE SUBUNIT CHLI"/>
    <property type="match status" value="1"/>
</dbReference>
<dbReference type="Pfam" id="PF13541">
    <property type="entry name" value="ChlI"/>
    <property type="match status" value="1"/>
</dbReference>